<organism evidence="5 6">
    <name type="scientific">Corallincola holothuriorum</name>
    <dbReference type="NCBI Taxonomy" id="2282215"/>
    <lineage>
        <taxon>Bacteria</taxon>
        <taxon>Pseudomonadati</taxon>
        <taxon>Pseudomonadota</taxon>
        <taxon>Gammaproteobacteria</taxon>
        <taxon>Alteromonadales</taxon>
        <taxon>Psychromonadaceae</taxon>
        <taxon>Corallincola</taxon>
    </lineage>
</organism>
<dbReference type="Pfam" id="PF02746">
    <property type="entry name" value="MR_MLE_N"/>
    <property type="match status" value="1"/>
</dbReference>
<dbReference type="Gene3D" id="3.30.390.10">
    <property type="entry name" value="Enolase-like, N-terminal domain"/>
    <property type="match status" value="1"/>
</dbReference>
<keyword evidence="2" id="KW-0479">Metal-binding</keyword>
<dbReference type="GO" id="GO:0006518">
    <property type="term" value="P:peptide metabolic process"/>
    <property type="evidence" value="ECO:0007669"/>
    <property type="project" value="UniProtKB-ARBA"/>
</dbReference>
<dbReference type="SUPFAM" id="SSF54826">
    <property type="entry name" value="Enolase N-terminal domain-like"/>
    <property type="match status" value="1"/>
</dbReference>
<evidence type="ECO:0000259" key="4">
    <source>
        <dbReference type="SMART" id="SM00922"/>
    </source>
</evidence>
<sequence>MQIKQAEISILAIPMNFEVQHALASRSLARNVIVCLTDENGLKAYGECCPREYVSGESIDSVVSALNERWFPKVQGLKFTNFSELQAWIASALTTLPRNEHAAFCTLELALLDLYARSTEQSVLQLFSAQPQQPQRYSAVIASEKIENVAASAAMIKQFGVKACKVKLVSDLQHNHKILTTVRAALGDSMSLRGDANAAWQSADEAERQLSALSKYQMESIEQPLPAQDINGLAQLTSANITPVMVDESICSRADAQTLIDEKACHLFNLRISKCGGISNSLALAKKAADNGIDCQLGAQVGETSILSSAGLVLANLVPTLKWREGCFGQLLLEDDPMQPIVQLGAGGMANLQAGTGFGIQPEVVRWKRYLETA</sequence>
<dbReference type="SUPFAM" id="SSF51604">
    <property type="entry name" value="Enolase C-terminal domain-like"/>
    <property type="match status" value="1"/>
</dbReference>
<evidence type="ECO:0000256" key="1">
    <source>
        <dbReference type="ARBA" id="ARBA00008031"/>
    </source>
</evidence>
<comment type="caution">
    <text evidence="5">The sequence shown here is derived from an EMBL/GenBank/DDBJ whole genome shotgun (WGS) entry which is preliminary data.</text>
</comment>
<gene>
    <name evidence="5" type="ORF">DU002_08935</name>
</gene>
<dbReference type="Proteomes" id="UP000252558">
    <property type="component" value="Unassembled WGS sequence"/>
</dbReference>
<evidence type="ECO:0000256" key="2">
    <source>
        <dbReference type="ARBA" id="ARBA00022723"/>
    </source>
</evidence>
<dbReference type="GO" id="GO:0016854">
    <property type="term" value="F:racemase and epimerase activity"/>
    <property type="evidence" value="ECO:0007669"/>
    <property type="project" value="UniProtKB-ARBA"/>
</dbReference>
<proteinExistence type="inferred from homology"/>
<dbReference type="InterPro" id="IPR036849">
    <property type="entry name" value="Enolase-like_C_sf"/>
</dbReference>
<evidence type="ECO:0000313" key="6">
    <source>
        <dbReference type="Proteomes" id="UP000252558"/>
    </source>
</evidence>
<dbReference type="EMBL" id="QPID01000004">
    <property type="protein sequence ID" value="RCU50535.1"/>
    <property type="molecule type" value="Genomic_DNA"/>
</dbReference>
<dbReference type="InterPro" id="IPR029017">
    <property type="entry name" value="Enolase-like_N"/>
</dbReference>
<dbReference type="RefSeq" id="WP_114338024.1">
    <property type="nucleotide sequence ID" value="NZ_QPID01000004.1"/>
</dbReference>
<accession>A0A368NL73</accession>
<dbReference type="SMART" id="SM00922">
    <property type="entry name" value="MR_MLE"/>
    <property type="match status" value="1"/>
</dbReference>
<evidence type="ECO:0000256" key="3">
    <source>
        <dbReference type="ARBA" id="ARBA00023235"/>
    </source>
</evidence>
<evidence type="ECO:0000313" key="5">
    <source>
        <dbReference type="EMBL" id="RCU50535.1"/>
    </source>
</evidence>
<keyword evidence="6" id="KW-1185">Reference proteome</keyword>
<dbReference type="InterPro" id="IPR013342">
    <property type="entry name" value="Mandelate_racemase_C"/>
</dbReference>
<dbReference type="OrthoDB" id="9796450at2"/>
<dbReference type="SFLD" id="SFLDG00180">
    <property type="entry name" value="muconate_cycloisomerase"/>
    <property type="match status" value="1"/>
</dbReference>
<dbReference type="PANTHER" id="PTHR48073:SF2">
    <property type="entry name" value="O-SUCCINYLBENZOATE SYNTHASE"/>
    <property type="match status" value="1"/>
</dbReference>
<comment type="similarity">
    <text evidence="1">Belongs to the mandelate racemase/muconate lactonizing enzyme family.</text>
</comment>
<dbReference type="Pfam" id="PF13378">
    <property type="entry name" value="MR_MLE_C"/>
    <property type="match status" value="1"/>
</dbReference>
<dbReference type="AlphaFoldDB" id="A0A368NL73"/>
<protein>
    <recommendedName>
        <fullName evidence="4">Mandelate racemase/muconate lactonizing enzyme C-terminal domain-containing protein</fullName>
    </recommendedName>
</protein>
<name>A0A368NL73_9GAMM</name>
<dbReference type="PANTHER" id="PTHR48073">
    <property type="entry name" value="O-SUCCINYLBENZOATE SYNTHASE-RELATED"/>
    <property type="match status" value="1"/>
</dbReference>
<dbReference type="InterPro" id="IPR013341">
    <property type="entry name" value="Mandelate_racemase_N_dom"/>
</dbReference>
<dbReference type="InterPro" id="IPR029065">
    <property type="entry name" value="Enolase_C-like"/>
</dbReference>
<dbReference type="SFLD" id="SFLDS00001">
    <property type="entry name" value="Enolase"/>
    <property type="match status" value="1"/>
</dbReference>
<dbReference type="GO" id="GO:0046872">
    <property type="term" value="F:metal ion binding"/>
    <property type="evidence" value="ECO:0007669"/>
    <property type="project" value="UniProtKB-KW"/>
</dbReference>
<keyword evidence="3" id="KW-0413">Isomerase</keyword>
<dbReference type="Gene3D" id="3.20.20.120">
    <property type="entry name" value="Enolase-like C-terminal domain"/>
    <property type="match status" value="1"/>
</dbReference>
<feature type="domain" description="Mandelate racemase/muconate lactonizing enzyme C-terminal" evidence="4">
    <location>
        <begin position="146"/>
        <end position="243"/>
    </location>
</feature>
<reference evidence="5 6" key="1">
    <citation type="submission" date="2018-07" db="EMBL/GenBank/DDBJ databases">
        <title>Corallincola holothuriorum sp. nov., a new facultative anaerobe isolated from sea cucumber Apostichopus japonicus.</title>
        <authorList>
            <person name="Xia H."/>
        </authorList>
    </citation>
    <scope>NUCLEOTIDE SEQUENCE [LARGE SCALE GENOMIC DNA]</scope>
    <source>
        <strain evidence="5 6">C4</strain>
    </source>
</reference>